<sequence length="102" mass="11260">MDVRNGRYFKVADFGLASLHSNSSFPGVEYLLGTSPVFKSRSQSDDLLSTIGGIMSANLSTIASEAMTFFDLNNDNCKLEMSCKLGKRMASSMLYLQQIFKL</sequence>
<evidence type="ECO:0000313" key="2">
    <source>
        <dbReference type="Proteomes" id="UP000728032"/>
    </source>
</evidence>
<organism evidence="1">
    <name type="scientific">Oppiella nova</name>
    <dbReference type="NCBI Taxonomy" id="334625"/>
    <lineage>
        <taxon>Eukaryota</taxon>
        <taxon>Metazoa</taxon>
        <taxon>Ecdysozoa</taxon>
        <taxon>Arthropoda</taxon>
        <taxon>Chelicerata</taxon>
        <taxon>Arachnida</taxon>
        <taxon>Acari</taxon>
        <taxon>Acariformes</taxon>
        <taxon>Sarcoptiformes</taxon>
        <taxon>Oribatida</taxon>
        <taxon>Brachypylina</taxon>
        <taxon>Oppioidea</taxon>
        <taxon>Oppiidae</taxon>
        <taxon>Oppiella</taxon>
    </lineage>
</organism>
<reference evidence="1" key="1">
    <citation type="submission" date="2020-11" db="EMBL/GenBank/DDBJ databases">
        <authorList>
            <person name="Tran Van P."/>
        </authorList>
    </citation>
    <scope>NUCLEOTIDE SEQUENCE</scope>
</reference>
<dbReference type="Proteomes" id="UP000728032">
    <property type="component" value="Unassembled WGS sequence"/>
</dbReference>
<dbReference type="OrthoDB" id="10591297at2759"/>
<accession>A0A7R9LKA0</accession>
<dbReference type="EMBL" id="CAJPVJ010001114">
    <property type="protein sequence ID" value="CAG2164073.1"/>
    <property type="molecule type" value="Genomic_DNA"/>
</dbReference>
<evidence type="ECO:0008006" key="3">
    <source>
        <dbReference type="Google" id="ProtNLM"/>
    </source>
</evidence>
<keyword evidence="2" id="KW-1185">Reference proteome</keyword>
<name>A0A7R9LKA0_9ACAR</name>
<dbReference type="EMBL" id="OC915939">
    <property type="protein sequence ID" value="CAD7642511.1"/>
    <property type="molecule type" value="Genomic_DNA"/>
</dbReference>
<proteinExistence type="predicted"/>
<evidence type="ECO:0000313" key="1">
    <source>
        <dbReference type="EMBL" id="CAD7642511.1"/>
    </source>
</evidence>
<gene>
    <name evidence="1" type="ORF">ONB1V03_LOCUS3633</name>
</gene>
<protein>
    <recommendedName>
        <fullName evidence="3">Protein kinase domain-containing protein</fullName>
    </recommendedName>
</protein>
<dbReference type="AlphaFoldDB" id="A0A7R9LKA0"/>